<evidence type="ECO:0000313" key="2">
    <source>
        <dbReference type="EMBL" id="GLQ24910.1"/>
    </source>
</evidence>
<dbReference type="RefSeq" id="WP_284391893.1">
    <property type="nucleotide sequence ID" value="NZ_BSNK01000002.1"/>
</dbReference>
<comment type="caution">
    <text evidence="2">The sequence shown here is derived from an EMBL/GenBank/DDBJ whole genome shotgun (WGS) entry which is preliminary data.</text>
</comment>
<keyword evidence="1" id="KW-0812">Transmembrane</keyword>
<evidence type="ECO:0000256" key="1">
    <source>
        <dbReference type="SAM" id="Phobius"/>
    </source>
</evidence>
<feature type="transmembrane region" description="Helical" evidence="1">
    <location>
        <begin position="66"/>
        <end position="84"/>
    </location>
</feature>
<protein>
    <recommendedName>
        <fullName evidence="4">DUF2238 domain-containing protein</fullName>
    </recommendedName>
</protein>
<organism evidence="2 3">
    <name type="scientific">Algimonas ampicilliniresistens</name>
    <dbReference type="NCBI Taxonomy" id="1298735"/>
    <lineage>
        <taxon>Bacteria</taxon>
        <taxon>Pseudomonadati</taxon>
        <taxon>Pseudomonadota</taxon>
        <taxon>Alphaproteobacteria</taxon>
        <taxon>Maricaulales</taxon>
        <taxon>Robiginitomaculaceae</taxon>
        <taxon>Algimonas</taxon>
    </lineage>
</organism>
<proteinExistence type="predicted"/>
<dbReference type="EMBL" id="BSNK01000002">
    <property type="protein sequence ID" value="GLQ24910.1"/>
    <property type="molecule type" value="Genomic_DNA"/>
</dbReference>
<keyword evidence="3" id="KW-1185">Reference proteome</keyword>
<dbReference type="Proteomes" id="UP001161391">
    <property type="component" value="Unassembled WGS sequence"/>
</dbReference>
<keyword evidence="1" id="KW-1133">Transmembrane helix</keyword>
<feature type="transmembrane region" description="Helical" evidence="1">
    <location>
        <begin position="38"/>
        <end position="54"/>
    </location>
</feature>
<dbReference type="Pfam" id="PF09997">
    <property type="entry name" value="DUF2238"/>
    <property type="match status" value="1"/>
</dbReference>
<reference evidence="2" key="1">
    <citation type="journal article" date="2014" name="Int. J. Syst. Evol. Microbiol.">
        <title>Complete genome of a new Firmicutes species belonging to the dominant human colonic microbiota ('Ruminococcus bicirculans') reveals two chromosomes and a selective capacity to utilize plant glucans.</title>
        <authorList>
            <consortium name="NISC Comparative Sequencing Program"/>
            <person name="Wegmann U."/>
            <person name="Louis P."/>
            <person name="Goesmann A."/>
            <person name="Henrissat B."/>
            <person name="Duncan S.H."/>
            <person name="Flint H.J."/>
        </authorList>
    </citation>
    <scope>NUCLEOTIDE SEQUENCE</scope>
    <source>
        <strain evidence="2">NBRC 108219</strain>
    </source>
</reference>
<sequence>MTNGTLKNRSHSVFTWVSWALLAASAIAGVFTGSWDQVFLAAVVFGLTLLPFVFESWTDLRLPKSFIGAVVFFLVGTIFLGEIGDFYERFWWWDAVMHTGSAIAFAMIGTVIMLIFVRGDRLSAPPLLLATMAFSFAVSIGAIWEIFEFGMDVMFGLNMQKSGLIDTMGDLIVDAIGALIGAGAGYWYLKRGGSKFLPLTIEKFVAENPQVFEDKDAAKSPRRDTIVETAPH</sequence>
<keyword evidence="1" id="KW-0472">Membrane</keyword>
<feature type="transmembrane region" description="Helical" evidence="1">
    <location>
        <begin position="167"/>
        <end position="189"/>
    </location>
</feature>
<reference evidence="2" key="2">
    <citation type="submission" date="2023-01" db="EMBL/GenBank/DDBJ databases">
        <title>Draft genome sequence of Algimonas ampicilliniresistens strain NBRC 108219.</title>
        <authorList>
            <person name="Sun Q."/>
            <person name="Mori K."/>
        </authorList>
    </citation>
    <scope>NUCLEOTIDE SEQUENCE</scope>
    <source>
        <strain evidence="2">NBRC 108219</strain>
    </source>
</reference>
<evidence type="ECO:0008006" key="4">
    <source>
        <dbReference type="Google" id="ProtNLM"/>
    </source>
</evidence>
<feature type="transmembrane region" description="Helical" evidence="1">
    <location>
        <begin position="127"/>
        <end position="147"/>
    </location>
</feature>
<dbReference type="InterPro" id="IPR014509">
    <property type="entry name" value="YjdF-like"/>
</dbReference>
<name>A0ABQ5VCU9_9PROT</name>
<accession>A0ABQ5VCU9</accession>
<feature type="transmembrane region" description="Helical" evidence="1">
    <location>
        <begin position="90"/>
        <end position="115"/>
    </location>
</feature>
<gene>
    <name evidence="2" type="ORF">GCM10007853_27840</name>
</gene>
<evidence type="ECO:0000313" key="3">
    <source>
        <dbReference type="Proteomes" id="UP001161391"/>
    </source>
</evidence>